<evidence type="ECO:0000313" key="2">
    <source>
        <dbReference type="Proteomes" id="UP000434036"/>
    </source>
</evidence>
<gene>
    <name evidence="1" type="ORF">GSF08_06060</name>
</gene>
<name>A0A6N8U7I2_9FIRM</name>
<protein>
    <submittedName>
        <fullName evidence="1">Uncharacterized protein</fullName>
    </submittedName>
</protein>
<proteinExistence type="predicted"/>
<reference evidence="1 2" key="1">
    <citation type="submission" date="2019-12" db="EMBL/GenBank/DDBJ databases">
        <authorList>
            <person name="Yang R."/>
        </authorList>
    </citation>
    <scope>NUCLEOTIDE SEQUENCE [LARGE SCALE GENOMIC DNA]</scope>
    <source>
        <strain evidence="1 2">DONG20-135</strain>
    </source>
</reference>
<sequence>MRIENDERLRKMYADIYQEIINITGYHHKDDLELLDRWLEDNNIVDVYLQILQIYTSDIRLTPQERDLLLQYRTMNERSRAKLRKSLTLLTSTK</sequence>
<dbReference type="Proteomes" id="UP000434036">
    <property type="component" value="Unassembled WGS sequence"/>
</dbReference>
<organism evidence="1 2">
    <name type="scientific">Copranaerobaculum intestinale</name>
    <dbReference type="NCBI Taxonomy" id="2692629"/>
    <lineage>
        <taxon>Bacteria</taxon>
        <taxon>Bacillati</taxon>
        <taxon>Bacillota</taxon>
        <taxon>Erysipelotrichia</taxon>
        <taxon>Erysipelotrichales</taxon>
        <taxon>Erysipelotrichaceae</taxon>
        <taxon>Copranaerobaculum</taxon>
    </lineage>
</organism>
<dbReference type="RefSeq" id="WP_160624939.1">
    <property type="nucleotide sequence ID" value="NZ_WUUQ01000002.1"/>
</dbReference>
<evidence type="ECO:0000313" key="1">
    <source>
        <dbReference type="EMBL" id="MXQ73495.1"/>
    </source>
</evidence>
<reference evidence="1 2" key="2">
    <citation type="submission" date="2020-01" db="EMBL/GenBank/DDBJ databases">
        <title>Clostridiaceae sp. nov. isolated from the gut of human by culturomics.</title>
        <authorList>
            <person name="Chang Y."/>
        </authorList>
    </citation>
    <scope>NUCLEOTIDE SEQUENCE [LARGE SCALE GENOMIC DNA]</scope>
    <source>
        <strain evidence="1 2">DONG20-135</strain>
    </source>
</reference>
<comment type="caution">
    <text evidence="1">The sequence shown here is derived from an EMBL/GenBank/DDBJ whole genome shotgun (WGS) entry which is preliminary data.</text>
</comment>
<dbReference type="AlphaFoldDB" id="A0A6N8U7I2"/>
<accession>A0A6N8U7I2</accession>
<dbReference type="EMBL" id="WUUQ01000002">
    <property type="protein sequence ID" value="MXQ73495.1"/>
    <property type="molecule type" value="Genomic_DNA"/>
</dbReference>
<keyword evidence="2" id="KW-1185">Reference proteome</keyword>